<protein>
    <recommendedName>
        <fullName evidence="2">Probable Fe(2+)-trafficking protein</fullName>
    </recommendedName>
</protein>
<dbReference type="NCBIfam" id="NF003817">
    <property type="entry name" value="PRK05408.1"/>
    <property type="match status" value="1"/>
</dbReference>
<dbReference type="GO" id="GO:0005829">
    <property type="term" value="C:cytosol"/>
    <property type="evidence" value="ECO:0007669"/>
    <property type="project" value="TreeGrafter"/>
</dbReference>
<dbReference type="PANTHER" id="PTHR36965">
    <property type="entry name" value="FE(2+)-TRAFFICKING PROTEIN-RELATED"/>
    <property type="match status" value="1"/>
</dbReference>
<dbReference type="HAMAP" id="MF_00686">
    <property type="entry name" value="Fe_traffic_YggX"/>
    <property type="match status" value="1"/>
</dbReference>
<dbReference type="SUPFAM" id="SSF111148">
    <property type="entry name" value="YggX-like"/>
    <property type="match status" value="1"/>
</dbReference>
<evidence type="ECO:0000256" key="2">
    <source>
        <dbReference type="HAMAP-Rule" id="MF_00686"/>
    </source>
</evidence>
<dbReference type="OrthoDB" id="9804318at2"/>
<evidence type="ECO:0000256" key="1">
    <source>
        <dbReference type="ARBA" id="ARBA00023004"/>
    </source>
</evidence>
<dbReference type="PANTHER" id="PTHR36965:SF1">
    <property type="entry name" value="FE(2+)-TRAFFICKING PROTEIN-RELATED"/>
    <property type="match status" value="1"/>
</dbReference>
<dbReference type="InterPro" id="IPR036766">
    <property type="entry name" value="Fe_traffick_prot_YggX_sf"/>
</dbReference>
<comment type="caution">
    <text evidence="4">The sequence shown here is derived from an EMBL/GenBank/DDBJ whole genome shotgun (WGS) entry which is preliminary data.</text>
</comment>
<sequence>MTNTVHCSRHKQELPALEKPPFPGPKGQEIFQTVSAQAWQEWQAHQTRLINEKQLSATDKEHRKYLADQMNKFLNGEEVDDIEGYVPPAE</sequence>
<accession>A0A4R3I162</accession>
<dbReference type="InterPro" id="IPR007457">
    <property type="entry name" value="Fe_traffick_prot_YggX"/>
</dbReference>
<comment type="similarity">
    <text evidence="2">Belongs to the Fe(2+)-trafficking protein family.</text>
</comment>
<dbReference type="GO" id="GO:0005506">
    <property type="term" value="F:iron ion binding"/>
    <property type="evidence" value="ECO:0007669"/>
    <property type="project" value="UniProtKB-UniRule"/>
</dbReference>
<dbReference type="GO" id="GO:0034599">
    <property type="term" value="P:cellular response to oxidative stress"/>
    <property type="evidence" value="ECO:0007669"/>
    <property type="project" value="TreeGrafter"/>
</dbReference>
<dbReference type="EMBL" id="SLZR01000015">
    <property type="protein sequence ID" value="TCS38733.1"/>
    <property type="molecule type" value="Genomic_DNA"/>
</dbReference>
<dbReference type="Proteomes" id="UP000295793">
    <property type="component" value="Unassembled WGS sequence"/>
</dbReference>
<keyword evidence="5" id="KW-1185">Reference proteome</keyword>
<comment type="function">
    <text evidence="2">Could be a mediator in iron transactions between iron acquisition and iron-requiring processes, such as synthesis and/or repair of Fe-S clusters in biosynthetic enzymes.</text>
</comment>
<dbReference type="AlphaFoldDB" id="A0A4R3I162"/>
<keyword evidence="1 2" id="KW-0408">Iron</keyword>
<dbReference type="RefSeq" id="WP_132702750.1">
    <property type="nucleotide sequence ID" value="NZ_SLZR01000015.1"/>
</dbReference>
<proteinExistence type="inferred from homology"/>
<dbReference type="PIRSF" id="PIRSF029827">
    <property type="entry name" value="Fe_traffic_YggX"/>
    <property type="match status" value="1"/>
</dbReference>
<reference evidence="4 5" key="1">
    <citation type="submission" date="2019-03" db="EMBL/GenBank/DDBJ databases">
        <title>Genomic Encyclopedia of Archaeal and Bacterial Type Strains, Phase II (KMG-II): from individual species to whole genera.</title>
        <authorList>
            <person name="Goeker M."/>
        </authorList>
    </citation>
    <scope>NUCLEOTIDE SEQUENCE [LARGE SCALE GENOMIC DNA]</scope>
    <source>
        <strain evidence="4 5">DSM 15388</strain>
    </source>
</reference>
<name>A0A4R3I162_9GAMM</name>
<organism evidence="4 5">
    <name type="scientific">Reinekea marinisedimentorum</name>
    <dbReference type="NCBI Taxonomy" id="230495"/>
    <lineage>
        <taxon>Bacteria</taxon>
        <taxon>Pseudomonadati</taxon>
        <taxon>Pseudomonadota</taxon>
        <taxon>Gammaproteobacteria</taxon>
        <taxon>Oceanospirillales</taxon>
        <taxon>Saccharospirillaceae</taxon>
        <taxon>Reinekea</taxon>
    </lineage>
</organism>
<evidence type="ECO:0000256" key="3">
    <source>
        <dbReference type="SAM" id="MobiDB-lite"/>
    </source>
</evidence>
<dbReference type="Gene3D" id="1.10.3880.10">
    <property type="entry name" value="Fe(II) trafficking protein YggX"/>
    <property type="match status" value="1"/>
</dbReference>
<dbReference type="Pfam" id="PF04362">
    <property type="entry name" value="Iron_traffic"/>
    <property type="match status" value="1"/>
</dbReference>
<evidence type="ECO:0000313" key="5">
    <source>
        <dbReference type="Proteomes" id="UP000295793"/>
    </source>
</evidence>
<evidence type="ECO:0000313" key="4">
    <source>
        <dbReference type="EMBL" id="TCS38733.1"/>
    </source>
</evidence>
<feature type="region of interest" description="Disordered" evidence="3">
    <location>
        <begin position="1"/>
        <end position="26"/>
    </location>
</feature>
<gene>
    <name evidence="4" type="ORF">BCF53_1157</name>
</gene>